<dbReference type="PANTHER" id="PTHR13402:SF11">
    <property type="entry name" value="PROTEIN TRANSPORT PROTEIN SEC16B"/>
    <property type="match status" value="1"/>
</dbReference>
<keyword evidence="17" id="KW-1185">Reference proteome</keyword>
<evidence type="ECO:0000256" key="8">
    <source>
        <dbReference type="ARBA" id="ARBA00022927"/>
    </source>
</evidence>
<comment type="subunit">
    <text evidence="12">SEC16A and SEC16B are each present in multiple copies in a heteromeric complex.</text>
</comment>
<evidence type="ECO:0000256" key="4">
    <source>
        <dbReference type="ARBA" id="ARBA00022448"/>
    </source>
</evidence>
<feature type="region of interest" description="Disordered" evidence="13">
    <location>
        <begin position="31"/>
        <end position="58"/>
    </location>
</feature>
<comment type="similarity">
    <text evidence="3 12">Belongs to the SEC16 family.</text>
</comment>
<dbReference type="Gene3D" id="1.25.40.1030">
    <property type="match status" value="1"/>
</dbReference>
<protein>
    <recommendedName>
        <fullName evidence="12">Protein transport protein sec16</fullName>
    </recommendedName>
</protein>
<keyword evidence="5" id="KW-0962">Peroxisome biogenesis</keyword>
<evidence type="ECO:0000313" key="16">
    <source>
        <dbReference type="Ensembl" id="ENSMAMP00000011457.2"/>
    </source>
</evidence>
<dbReference type="GO" id="GO:0070971">
    <property type="term" value="C:endoplasmic reticulum exit site"/>
    <property type="evidence" value="ECO:0007669"/>
    <property type="project" value="TreeGrafter"/>
</dbReference>
<dbReference type="GO" id="GO:0016192">
    <property type="term" value="P:vesicle-mediated transport"/>
    <property type="evidence" value="ECO:0007669"/>
    <property type="project" value="UniProtKB-KW"/>
</dbReference>
<dbReference type="GO" id="GO:0070973">
    <property type="term" value="P:protein localization to endoplasmic reticulum exit site"/>
    <property type="evidence" value="ECO:0007669"/>
    <property type="project" value="TreeGrafter"/>
</dbReference>
<evidence type="ECO:0000256" key="9">
    <source>
        <dbReference type="ARBA" id="ARBA00023034"/>
    </source>
</evidence>
<proteinExistence type="inferred from homology"/>
<sequence length="623" mass="69755">YPAYSHWDYRDSYGYYSPEYYRGQHERQGTVTVNNSGRDKTQHCPGDYEDNPSRENEEVSSYYQGTLESSKHSGLSSSSYELSQYINGAEHTDPQPSLLIITPPLKYSIPHAVVSFGPAGQLIRVTPGFSTQESTTKLEIHSLEIILSETQDQQDMRIFPGPLTRKDLHKVDAIDFAHQRAGACMRDDKLHDKSSASLLWNLLILLCRQNAVSQIVGSDIAELLMQGSNSDGSWASEVPTLIDFSESTAAEAPPYKGDDLLTGNWSSFSSETSEKALQSYTQLLLAGRKKEALESAMSSGLWGHALFLASKMDNRSYTTVLNRFTGQLTANDPLQTLFQLLSGRIPTVATCCGNEKWGDWRPHLAVMLSNETGDPAIQQKAIITMGDTLASRGLIHAAHVCYLTAGVPFGVFTQKVERLVLLGSSHRQSFQHFATNSAIQCTELYEYCQTLGGRSFSIPSFQVYKFLYASRLLDCGLASQAFHYCEVVGQAVLRQQDPFFVHSEGQFSEAGVSESTEPEFLYYRDTEDQENLMHQAKESIEEMTVLPPDIRGAQDWYNIRYTAACLYPLKSTRQIKALTAHAISILNRPCYVTVLSMLFCLDCMPILRCQQQRFMLPQSPQWP</sequence>
<evidence type="ECO:0000256" key="7">
    <source>
        <dbReference type="ARBA" id="ARBA00022892"/>
    </source>
</evidence>
<keyword evidence="8 12" id="KW-0653">Protein transport</keyword>
<reference evidence="16" key="1">
    <citation type="submission" date="2025-08" db="UniProtKB">
        <authorList>
            <consortium name="Ensembl"/>
        </authorList>
    </citation>
    <scope>IDENTIFICATION</scope>
</reference>
<evidence type="ECO:0000256" key="5">
    <source>
        <dbReference type="ARBA" id="ARBA00022593"/>
    </source>
</evidence>
<organism evidence="16 17">
    <name type="scientific">Mastacembelus armatus</name>
    <name type="common">zig-zag eel</name>
    <dbReference type="NCBI Taxonomy" id="205130"/>
    <lineage>
        <taxon>Eukaryota</taxon>
        <taxon>Metazoa</taxon>
        <taxon>Chordata</taxon>
        <taxon>Craniata</taxon>
        <taxon>Vertebrata</taxon>
        <taxon>Euteleostomi</taxon>
        <taxon>Actinopterygii</taxon>
        <taxon>Neopterygii</taxon>
        <taxon>Teleostei</taxon>
        <taxon>Neoteleostei</taxon>
        <taxon>Acanthomorphata</taxon>
        <taxon>Anabantaria</taxon>
        <taxon>Synbranchiformes</taxon>
        <taxon>Mastacembelidae</taxon>
        <taxon>Mastacembelus</taxon>
    </lineage>
</organism>
<dbReference type="Pfam" id="PF12931">
    <property type="entry name" value="TPR_Sec16"/>
    <property type="match status" value="1"/>
</dbReference>
<evidence type="ECO:0000256" key="2">
    <source>
        <dbReference type="ARBA" id="ARBA00004406"/>
    </source>
</evidence>
<feature type="domain" description="Sec16 Sec23-binding" evidence="14">
    <location>
        <begin position="282"/>
        <end position="495"/>
    </location>
</feature>
<comment type="function">
    <text evidence="11">Plays a role in the organization of the endoplasmic reticulum exit sites (ERES), also known as transitional endoplasmic reticulum (tER). Required for secretory cargo traffic from the endoplasmic reticulum to the Golgi apparatus. Involved in peroxisome biogenesis. Regulates the transport of peroxisomal biogenesis factors PEX3 and PEX16 from the ER to peroxisomes.</text>
</comment>
<accession>A0A3Q3LDU3</accession>
<evidence type="ECO:0000259" key="15">
    <source>
        <dbReference type="Pfam" id="PF12932"/>
    </source>
</evidence>
<dbReference type="GeneTree" id="ENSGT00940000160138"/>
<dbReference type="GO" id="GO:0007031">
    <property type="term" value="P:peroxisome organization"/>
    <property type="evidence" value="ECO:0007669"/>
    <property type="project" value="UniProtKB-KW"/>
</dbReference>
<keyword evidence="7 12" id="KW-0931">ER-Golgi transport</keyword>
<reference evidence="16" key="2">
    <citation type="submission" date="2025-09" db="UniProtKB">
        <authorList>
            <consortium name="Ensembl"/>
        </authorList>
    </citation>
    <scope>IDENTIFICATION</scope>
</reference>
<evidence type="ECO:0000256" key="12">
    <source>
        <dbReference type="RuleBase" id="RU364101"/>
    </source>
</evidence>
<dbReference type="AlphaFoldDB" id="A0A3Q3LDU3"/>
<evidence type="ECO:0000256" key="11">
    <source>
        <dbReference type="ARBA" id="ARBA00045648"/>
    </source>
</evidence>
<dbReference type="Ensembl" id="ENSMAMT00000011759.2">
    <property type="protein sequence ID" value="ENSMAMP00000011457.2"/>
    <property type="gene ID" value="ENSMAMG00000007770.2"/>
</dbReference>
<dbReference type="InterPro" id="IPR024340">
    <property type="entry name" value="Sec16_CCD"/>
</dbReference>
<feature type="domain" description="Sec16 central conserved" evidence="15">
    <location>
        <begin position="111"/>
        <end position="209"/>
    </location>
</feature>
<dbReference type="InterPro" id="IPR024298">
    <property type="entry name" value="Sec16_Sec23-bd"/>
</dbReference>
<dbReference type="CDD" id="cd09233">
    <property type="entry name" value="ACE1-Sec16-like"/>
    <property type="match status" value="1"/>
</dbReference>
<name>A0A3Q3LDU3_9TELE</name>
<comment type="subcellular location">
    <subcellularLocation>
        <location evidence="2">Endoplasmic reticulum membrane</location>
        <topology evidence="2">Peripheral membrane protein</topology>
    </subcellularLocation>
    <subcellularLocation>
        <location evidence="1">Golgi apparatus membrane</location>
        <topology evidence="1">Peripheral membrane protein</topology>
    </subcellularLocation>
</comment>
<evidence type="ECO:0000259" key="14">
    <source>
        <dbReference type="Pfam" id="PF12931"/>
    </source>
</evidence>
<dbReference type="GO" id="GO:0007030">
    <property type="term" value="P:Golgi organization"/>
    <property type="evidence" value="ECO:0007669"/>
    <property type="project" value="TreeGrafter"/>
</dbReference>
<evidence type="ECO:0000256" key="10">
    <source>
        <dbReference type="ARBA" id="ARBA00023136"/>
    </source>
</evidence>
<evidence type="ECO:0000256" key="13">
    <source>
        <dbReference type="SAM" id="MobiDB-lite"/>
    </source>
</evidence>
<dbReference type="PANTHER" id="PTHR13402">
    <property type="entry name" value="RGPR-RELATED"/>
    <property type="match status" value="1"/>
</dbReference>
<dbReference type="Proteomes" id="UP000261640">
    <property type="component" value="Unplaced"/>
</dbReference>
<keyword evidence="10 12" id="KW-0472">Membrane</keyword>
<keyword evidence="9 12" id="KW-0333">Golgi apparatus</keyword>
<dbReference type="GO" id="GO:0000139">
    <property type="term" value="C:Golgi membrane"/>
    <property type="evidence" value="ECO:0007669"/>
    <property type="project" value="UniProtKB-SubCell"/>
</dbReference>
<dbReference type="STRING" id="205130.ENSMAMP00000011457"/>
<keyword evidence="6 12" id="KW-0256">Endoplasmic reticulum</keyword>
<keyword evidence="4 12" id="KW-0813">Transport</keyword>
<evidence type="ECO:0000256" key="1">
    <source>
        <dbReference type="ARBA" id="ARBA00004395"/>
    </source>
</evidence>
<dbReference type="GO" id="GO:0015031">
    <property type="term" value="P:protein transport"/>
    <property type="evidence" value="ECO:0007669"/>
    <property type="project" value="UniProtKB-KW"/>
</dbReference>
<evidence type="ECO:0000256" key="6">
    <source>
        <dbReference type="ARBA" id="ARBA00022824"/>
    </source>
</evidence>
<evidence type="ECO:0000256" key="3">
    <source>
        <dbReference type="ARBA" id="ARBA00005927"/>
    </source>
</evidence>
<dbReference type="GO" id="GO:0012507">
    <property type="term" value="C:ER to Golgi transport vesicle membrane"/>
    <property type="evidence" value="ECO:0007669"/>
    <property type="project" value="TreeGrafter"/>
</dbReference>
<dbReference type="Pfam" id="PF12932">
    <property type="entry name" value="Sec16"/>
    <property type="match status" value="1"/>
</dbReference>
<evidence type="ECO:0000313" key="17">
    <source>
        <dbReference type="Proteomes" id="UP000261640"/>
    </source>
</evidence>
<dbReference type="GO" id="GO:0005789">
    <property type="term" value="C:endoplasmic reticulum membrane"/>
    <property type="evidence" value="ECO:0007669"/>
    <property type="project" value="UniProtKB-SubCell"/>
</dbReference>